<feature type="region of interest" description="Disordered" evidence="1">
    <location>
        <begin position="146"/>
        <end position="172"/>
    </location>
</feature>
<dbReference type="AlphaFoldDB" id="A0A6A6S3L0"/>
<reference evidence="2" key="1">
    <citation type="journal article" date="2020" name="Stud. Mycol.">
        <title>101 Dothideomycetes genomes: a test case for predicting lifestyles and emergence of pathogens.</title>
        <authorList>
            <person name="Haridas S."/>
            <person name="Albert R."/>
            <person name="Binder M."/>
            <person name="Bloem J."/>
            <person name="Labutti K."/>
            <person name="Salamov A."/>
            <person name="Andreopoulos B."/>
            <person name="Baker S."/>
            <person name="Barry K."/>
            <person name="Bills G."/>
            <person name="Bluhm B."/>
            <person name="Cannon C."/>
            <person name="Castanera R."/>
            <person name="Culley D."/>
            <person name="Daum C."/>
            <person name="Ezra D."/>
            <person name="Gonzalez J."/>
            <person name="Henrissat B."/>
            <person name="Kuo A."/>
            <person name="Liang C."/>
            <person name="Lipzen A."/>
            <person name="Lutzoni F."/>
            <person name="Magnuson J."/>
            <person name="Mondo S."/>
            <person name="Nolan M."/>
            <person name="Ohm R."/>
            <person name="Pangilinan J."/>
            <person name="Park H.-J."/>
            <person name="Ramirez L."/>
            <person name="Alfaro M."/>
            <person name="Sun H."/>
            <person name="Tritt A."/>
            <person name="Yoshinaga Y."/>
            <person name="Zwiers L.-H."/>
            <person name="Turgeon B."/>
            <person name="Goodwin S."/>
            <person name="Spatafora J."/>
            <person name="Crous P."/>
            <person name="Grigoriev I."/>
        </authorList>
    </citation>
    <scope>NUCLEOTIDE SEQUENCE</scope>
    <source>
        <strain evidence="2">CBS 473.64</strain>
    </source>
</reference>
<evidence type="ECO:0000313" key="2">
    <source>
        <dbReference type="EMBL" id="KAF2641681.1"/>
    </source>
</evidence>
<sequence>MGHKRKRSTSISPFSTTSSIFSSSTPETQSPATFPIHDSAMAIDAPFQRVNAWDFSSVGRVKSSYGGSSGDWGLRTKKRIRNNRPDECIIHENTIQKLFTAQRQNPHASPIPSDTLPSPHQPTPIFEKPQKSTLHTFWKLPAPPVQAPSPLFQHARQQQQPPPPPPPHLPHCEDCDAPLHAYTDGMDMGMGMDTDMDIDGPMEGSSACQDCGRNVCGACAVVARARLCLGCATSKGNSRRWW</sequence>
<feature type="compositionally biased region" description="Pro residues" evidence="1">
    <location>
        <begin position="160"/>
        <end position="169"/>
    </location>
</feature>
<dbReference type="OrthoDB" id="5336357at2759"/>
<evidence type="ECO:0000313" key="3">
    <source>
        <dbReference type="Proteomes" id="UP000799753"/>
    </source>
</evidence>
<accession>A0A6A6S3L0</accession>
<name>A0A6A6S3L0_9PLEO</name>
<feature type="compositionally biased region" description="Low complexity" evidence="1">
    <location>
        <begin position="9"/>
        <end position="26"/>
    </location>
</feature>
<dbReference type="Proteomes" id="UP000799753">
    <property type="component" value="Unassembled WGS sequence"/>
</dbReference>
<feature type="region of interest" description="Disordered" evidence="1">
    <location>
        <begin position="1"/>
        <end position="35"/>
    </location>
</feature>
<evidence type="ECO:0000256" key="1">
    <source>
        <dbReference type="SAM" id="MobiDB-lite"/>
    </source>
</evidence>
<organism evidence="2 3">
    <name type="scientific">Massarina eburnea CBS 473.64</name>
    <dbReference type="NCBI Taxonomy" id="1395130"/>
    <lineage>
        <taxon>Eukaryota</taxon>
        <taxon>Fungi</taxon>
        <taxon>Dikarya</taxon>
        <taxon>Ascomycota</taxon>
        <taxon>Pezizomycotina</taxon>
        <taxon>Dothideomycetes</taxon>
        <taxon>Pleosporomycetidae</taxon>
        <taxon>Pleosporales</taxon>
        <taxon>Massarineae</taxon>
        <taxon>Massarinaceae</taxon>
        <taxon>Massarina</taxon>
    </lineage>
</organism>
<keyword evidence="3" id="KW-1185">Reference proteome</keyword>
<gene>
    <name evidence="2" type="ORF">P280DRAFT_468239</name>
</gene>
<proteinExistence type="predicted"/>
<protein>
    <submittedName>
        <fullName evidence="2">Uncharacterized protein</fullName>
    </submittedName>
</protein>
<dbReference type="EMBL" id="MU006782">
    <property type="protein sequence ID" value="KAF2641681.1"/>
    <property type="molecule type" value="Genomic_DNA"/>
</dbReference>